<dbReference type="AlphaFoldDB" id="W4LRM3"/>
<dbReference type="EMBL" id="AZHW01000313">
    <property type="protein sequence ID" value="ETX00709.1"/>
    <property type="molecule type" value="Genomic_DNA"/>
</dbReference>
<comment type="caution">
    <text evidence="1">The sequence shown here is derived from an EMBL/GenBank/DDBJ whole genome shotgun (WGS) entry which is preliminary data.</text>
</comment>
<dbReference type="HOGENOM" id="CLU_978913_0_0_7"/>
<protein>
    <submittedName>
        <fullName evidence="1">Uncharacterized protein</fullName>
    </submittedName>
</protein>
<organism evidence="1 2">
    <name type="scientific">Entotheonella factor</name>
    <dbReference type="NCBI Taxonomy" id="1429438"/>
    <lineage>
        <taxon>Bacteria</taxon>
        <taxon>Pseudomonadati</taxon>
        <taxon>Nitrospinota/Tectimicrobiota group</taxon>
        <taxon>Candidatus Tectimicrobiota</taxon>
        <taxon>Candidatus Entotheonellia</taxon>
        <taxon>Candidatus Entotheonellales</taxon>
        <taxon>Candidatus Entotheonellaceae</taxon>
        <taxon>Candidatus Entotheonella</taxon>
    </lineage>
</organism>
<reference evidence="1 2" key="1">
    <citation type="journal article" date="2014" name="Nature">
        <title>An environmental bacterial taxon with a large and distinct metabolic repertoire.</title>
        <authorList>
            <person name="Wilson M.C."/>
            <person name="Mori T."/>
            <person name="Ruckert C."/>
            <person name="Uria A.R."/>
            <person name="Helf M.J."/>
            <person name="Takada K."/>
            <person name="Gernert C."/>
            <person name="Steffens U.A."/>
            <person name="Heycke N."/>
            <person name="Schmitt S."/>
            <person name="Rinke C."/>
            <person name="Helfrich E.J."/>
            <person name="Brachmann A.O."/>
            <person name="Gurgui C."/>
            <person name="Wakimoto T."/>
            <person name="Kracht M."/>
            <person name="Crusemann M."/>
            <person name="Hentschel U."/>
            <person name="Abe I."/>
            <person name="Matsunaga S."/>
            <person name="Kalinowski J."/>
            <person name="Takeyama H."/>
            <person name="Piel J."/>
        </authorList>
    </citation>
    <scope>NUCLEOTIDE SEQUENCE [LARGE SCALE GENOMIC DNA]</scope>
    <source>
        <strain evidence="2">TSY1</strain>
    </source>
</reference>
<evidence type="ECO:0000313" key="2">
    <source>
        <dbReference type="Proteomes" id="UP000019141"/>
    </source>
</evidence>
<dbReference type="Proteomes" id="UP000019141">
    <property type="component" value="Unassembled WGS sequence"/>
</dbReference>
<evidence type="ECO:0000313" key="1">
    <source>
        <dbReference type="EMBL" id="ETX00709.1"/>
    </source>
</evidence>
<sequence>MLAELSEQNATGEIARIYTEIRELCAVPYVSSLQRHLATRTGWLEWAWAIVRPVFVDGSAQTQAWQLATALDIQPLPSLSRSALRLLGVDAVGEQAIRDICDSFIRVSPTNLMLSGLLRQVLEGQLPSGPERSNDNWTPPLSLPALPPLVHPEDLTADQRAVLLQFGTEVDGQPFVPGLYRMLAHWPAYLAHLATVLVPRFEDAETTACCQSLLQRLDAAIPDLFASLPAQDVCPPAPPRAEYGAVLEVLNRYRKTSPEMVVLGTLIRDALPSQ</sequence>
<gene>
    <name evidence="1" type="ORF">ETSY1_10205</name>
</gene>
<keyword evidence="2" id="KW-1185">Reference proteome</keyword>
<name>W4LRM3_ENTF1</name>
<proteinExistence type="predicted"/>
<accession>W4LRM3</accession>